<feature type="domain" description="FecR protein" evidence="1">
    <location>
        <begin position="134"/>
        <end position="222"/>
    </location>
</feature>
<proteinExistence type="predicted"/>
<dbReference type="Gene3D" id="2.60.120.1440">
    <property type="match status" value="1"/>
</dbReference>
<dbReference type="InterPro" id="IPR012373">
    <property type="entry name" value="Ferrdict_sens_TM"/>
</dbReference>
<evidence type="ECO:0000313" key="5">
    <source>
        <dbReference type="Proteomes" id="UP000488299"/>
    </source>
</evidence>
<accession>A0A7J5U5A4</accession>
<organism evidence="4 5">
    <name type="scientific">Rudanella paleaurantiibacter</name>
    <dbReference type="NCBI Taxonomy" id="2614655"/>
    <lineage>
        <taxon>Bacteria</taxon>
        <taxon>Pseudomonadati</taxon>
        <taxon>Bacteroidota</taxon>
        <taxon>Cytophagia</taxon>
        <taxon>Cytophagales</taxon>
        <taxon>Cytophagaceae</taxon>
        <taxon>Rudanella</taxon>
    </lineage>
</organism>
<dbReference type="GO" id="GO:0016989">
    <property type="term" value="F:sigma factor antagonist activity"/>
    <property type="evidence" value="ECO:0007669"/>
    <property type="project" value="TreeGrafter"/>
</dbReference>
<dbReference type="PANTHER" id="PTHR30273:SF2">
    <property type="entry name" value="PROTEIN FECR"/>
    <property type="match status" value="1"/>
</dbReference>
<dbReference type="AlphaFoldDB" id="A0A7J5U5A4"/>
<comment type="caution">
    <text evidence="4">The sequence shown here is derived from an EMBL/GenBank/DDBJ whole genome shotgun (WGS) entry which is preliminary data.</text>
</comment>
<evidence type="ECO:0000313" key="4">
    <source>
        <dbReference type="EMBL" id="KAB7733029.1"/>
    </source>
</evidence>
<reference evidence="4 5" key="1">
    <citation type="submission" date="2019-10" db="EMBL/GenBank/DDBJ databases">
        <title>Rudanella paleaurantiibacter sp. nov., isolated from sludge.</title>
        <authorList>
            <person name="Xu S.Q."/>
        </authorList>
    </citation>
    <scope>NUCLEOTIDE SEQUENCE [LARGE SCALE GENOMIC DNA]</scope>
    <source>
        <strain evidence="4 5">HX-22-17</strain>
    </source>
</reference>
<keyword evidence="5" id="KW-1185">Reference proteome</keyword>
<dbReference type="EMBL" id="WELI01000001">
    <property type="protein sequence ID" value="KAB7733029.1"/>
    <property type="molecule type" value="Genomic_DNA"/>
</dbReference>
<dbReference type="InterPro" id="IPR032508">
    <property type="entry name" value="FecR_C"/>
</dbReference>
<dbReference type="Proteomes" id="UP000488299">
    <property type="component" value="Unassembled WGS sequence"/>
</dbReference>
<dbReference type="RefSeq" id="WP_152122824.1">
    <property type="nucleotide sequence ID" value="NZ_WELI01000001.1"/>
</dbReference>
<dbReference type="Pfam" id="PF16220">
    <property type="entry name" value="DUF4880"/>
    <property type="match status" value="1"/>
</dbReference>
<dbReference type="InterPro" id="IPR006860">
    <property type="entry name" value="FecR"/>
</dbReference>
<name>A0A7J5U5A4_9BACT</name>
<dbReference type="PANTHER" id="PTHR30273">
    <property type="entry name" value="PERIPLASMIC SIGNAL SENSOR AND SIGMA FACTOR ACTIVATOR FECR-RELATED"/>
    <property type="match status" value="1"/>
</dbReference>
<sequence>MSDELLGKYIAGEATADEQAAVRRWLLESPDHPAELARLERIWVAAGKRSGPESAPAFDTDRAWQRLHGQMHRQATPVESPAQVPTRRGQPGWLRVARVAAVALLIGTVAFLTYQSYQNPDAIDPTTTLLTQSTTNRTQRLTLPDGSTVLLNRQSSLRYPATFDGDTREVTLTGEAFFDVKPNANQPFIIHAQDTDVRVVGTSFGVRAYNRNVEVSVKTGRVVVRKKRQEVAVTPGQQVQVDSTADTLRRLPTFDANTLAYSTRRLQFTNQPLSGVVGTLSRYYGTDIQLSATQLRDCRLTAEFENESVETVLGIVAETLQLTVKSTGNGYVLSGTGCGPSAQ</sequence>
<evidence type="ECO:0000259" key="1">
    <source>
        <dbReference type="Pfam" id="PF04773"/>
    </source>
</evidence>
<feature type="domain" description="Protein FecR C-terminal" evidence="3">
    <location>
        <begin position="266"/>
        <end position="330"/>
    </location>
</feature>
<gene>
    <name evidence="4" type="ORF">F5984_03560</name>
</gene>
<evidence type="ECO:0000259" key="2">
    <source>
        <dbReference type="Pfam" id="PF16220"/>
    </source>
</evidence>
<dbReference type="Pfam" id="PF16344">
    <property type="entry name" value="FecR_C"/>
    <property type="match status" value="1"/>
</dbReference>
<evidence type="ECO:0000259" key="3">
    <source>
        <dbReference type="Pfam" id="PF16344"/>
    </source>
</evidence>
<dbReference type="Gene3D" id="3.55.50.30">
    <property type="match status" value="1"/>
</dbReference>
<protein>
    <submittedName>
        <fullName evidence="4">DUF4974 domain-containing protein</fullName>
    </submittedName>
</protein>
<dbReference type="InterPro" id="IPR032623">
    <property type="entry name" value="FecR_N"/>
</dbReference>
<dbReference type="PIRSF" id="PIRSF018266">
    <property type="entry name" value="FecR"/>
    <property type="match status" value="1"/>
</dbReference>
<dbReference type="Pfam" id="PF04773">
    <property type="entry name" value="FecR"/>
    <property type="match status" value="1"/>
</dbReference>
<feature type="domain" description="FecR N-terminal" evidence="2">
    <location>
        <begin position="11"/>
        <end position="41"/>
    </location>
</feature>